<dbReference type="PROSITE" id="PS51687">
    <property type="entry name" value="SAM_MT_RNA_M5U"/>
    <property type="match status" value="1"/>
</dbReference>
<dbReference type="Pfam" id="PF05958">
    <property type="entry name" value="tRNA_U5-meth_tr"/>
    <property type="match status" value="1"/>
</dbReference>
<feature type="binding site" evidence="5">
    <location>
        <position position="262"/>
    </location>
    <ligand>
        <name>S-adenosyl-L-methionine</name>
        <dbReference type="ChEBI" id="CHEBI:59789"/>
    </ligand>
</feature>
<dbReference type="GO" id="GO:0008173">
    <property type="term" value="F:RNA methyltransferase activity"/>
    <property type="evidence" value="ECO:0007669"/>
    <property type="project" value="InterPro"/>
</dbReference>
<dbReference type="InterPro" id="IPR010280">
    <property type="entry name" value="U5_MeTrfase_fam"/>
</dbReference>
<dbReference type="Gene3D" id="2.40.50.140">
    <property type="entry name" value="Nucleic acid-binding proteins"/>
    <property type="match status" value="1"/>
</dbReference>
<evidence type="ECO:0000256" key="6">
    <source>
        <dbReference type="PROSITE-ProRule" id="PRU10015"/>
    </source>
</evidence>
<dbReference type="PROSITE" id="PS01230">
    <property type="entry name" value="TRMA_1"/>
    <property type="match status" value="1"/>
</dbReference>
<proteinExistence type="inferred from homology"/>
<dbReference type="RefSeq" id="WP_236982859.1">
    <property type="nucleotide sequence ID" value="NZ_AP023086.1"/>
</dbReference>
<dbReference type="GO" id="GO:0051536">
    <property type="term" value="F:iron-sulfur cluster binding"/>
    <property type="evidence" value="ECO:0007669"/>
    <property type="project" value="UniProtKB-KW"/>
</dbReference>
<feature type="binding site" evidence="5">
    <location>
        <position position="330"/>
    </location>
    <ligand>
        <name>S-adenosyl-L-methionine</name>
        <dbReference type="ChEBI" id="CHEBI:59789"/>
    </ligand>
</feature>
<dbReference type="PANTHER" id="PTHR11061">
    <property type="entry name" value="RNA M5U METHYLTRANSFERASE"/>
    <property type="match status" value="1"/>
</dbReference>
<evidence type="ECO:0000256" key="3">
    <source>
        <dbReference type="ARBA" id="ARBA00022691"/>
    </source>
</evidence>
<feature type="binding site" evidence="5">
    <location>
        <position position="232"/>
    </location>
    <ligand>
        <name>S-adenosyl-L-methionine</name>
        <dbReference type="ChEBI" id="CHEBI:59789"/>
    </ligand>
</feature>
<keyword evidence="4" id="KW-0408">Iron</keyword>
<keyword evidence="4" id="KW-0479">Metal-binding</keyword>
<dbReference type="EC" id="2.1.1.190" evidence="8"/>
<protein>
    <submittedName>
        <fullName evidence="8">23S rRNA (Uracil1939-C5)-methyltransferase</fullName>
        <ecNumber evidence="8">2.1.1.190</ecNumber>
    </submittedName>
</protein>
<accession>A0AAN1WIZ6</accession>
<keyword evidence="4" id="KW-0411">Iron-sulfur</keyword>
<dbReference type="GO" id="GO:0006396">
    <property type="term" value="P:RNA processing"/>
    <property type="evidence" value="ECO:0007669"/>
    <property type="project" value="InterPro"/>
</dbReference>
<evidence type="ECO:0000259" key="7">
    <source>
        <dbReference type="PROSITE" id="PS50926"/>
    </source>
</evidence>
<keyword evidence="1 5" id="KW-0489">Methyltransferase</keyword>
<feature type="active site" description="Nucleophile" evidence="5">
    <location>
        <position position="356"/>
    </location>
</feature>
<dbReference type="SUPFAM" id="SSF53335">
    <property type="entry name" value="S-adenosyl-L-methionine-dependent methyltransferases"/>
    <property type="match status" value="1"/>
</dbReference>
<dbReference type="GO" id="GO:0008757">
    <property type="term" value="F:S-adenosylmethionine-dependent methyltransferase activity"/>
    <property type="evidence" value="ECO:0007669"/>
    <property type="project" value="UniProtKB-ARBA"/>
</dbReference>
<dbReference type="PROSITE" id="PS01231">
    <property type="entry name" value="TRMA_2"/>
    <property type="match status" value="1"/>
</dbReference>
<keyword evidence="2 5" id="KW-0808">Transferase</keyword>
<keyword evidence="9" id="KW-1185">Reference proteome</keyword>
<dbReference type="Proteomes" id="UP001320119">
    <property type="component" value="Chromosome"/>
</dbReference>
<reference evidence="8 9" key="1">
    <citation type="journal article" date="2022" name="IScience">
        <title>An ultrasensitive nanofiber-based assay for enzymatic hydrolysis and deep-sea microbial degradation of cellulose.</title>
        <authorList>
            <person name="Tsudome M."/>
            <person name="Tachioka M."/>
            <person name="Miyazaki M."/>
            <person name="Uchimura K."/>
            <person name="Tsuda M."/>
            <person name="Takaki Y."/>
            <person name="Deguchi S."/>
        </authorList>
    </citation>
    <scope>NUCLEOTIDE SEQUENCE [LARGE SCALE GENOMIC DNA]</scope>
    <source>
        <strain evidence="8 9">GE09</strain>
    </source>
</reference>
<dbReference type="InterPro" id="IPR029063">
    <property type="entry name" value="SAM-dependent_MTases_sf"/>
</dbReference>
<dbReference type="GO" id="GO:0032259">
    <property type="term" value="P:methylation"/>
    <property type="evidence" value="ECO:0007669"/>
    <property type="project" value="UniProtKB-KW"/>
</dbReference>
<evidence type="ECO:0000256" key="1">
    <source>
        <dbReference type="ARBA" id="ARBA00022603"/>
    </source>
</evidence>
<evidence type="ECO:0000256" key="4">
    <source>
        <dbReference type="ARBA" id="ARBA00023014"/>
    </source>
</evidence>
<keyword evidence="3 5" id="KW-0949">S-adenosyl-L-methionine</keyword>
<dbReference type="InterPro" id="IPR030390">
    <property type="entry name" value="MeTrfase_TrmA_AS"/>
</dbReference>
<evidence type="ECO:0000313" key="9">
    <source>
        <dbReference type="Proteomes" id="UP001320119"/>
    </source>
</evidence>
<dbReference type="SUPFAM" id="SSF50249">
    <property type="entry name" value="Nucleic acid-binding proteins"/>
    <property type="match status" value="1"/>
</dbReference>
<dbReference type="AlphaFoldDB" id="A0AAN1WIZ6"/>
<dbReference type="InterPro" id="IPR002792">
    <property type="entry name" value="TRAM_dom"/>
</dbReference>
<dbReference type="InterPro" id="IPR030391">
    <property type="entry name" value="MeTrfase_TrmA_CS"/>
</dbReference>
<evidence type="ECO:0000256" key="5">
    <source>
        <dbReference type="PROSITE-ProRule" id="PRU01024"/>
    </source>
</evidence>
<dbReference type="KEGG" id="marq:MARGE09_P2686"/>
<dbReference type="PANTHER" id="PTHR11061:SF30">
    <property type="entry name" value="TRNA (URACIL(54)-C(5))-METHYLTRANSFERASE"/>
    <property type="match status" value="1"/>
</dbReference>
<dbReference type="GO" id="GO:0009451">
    <property type="term" value="P:RNA modification"/>
    <property type="evidence" value="ECO:0007669"/>
    <property type="project" value="UniProtKB-ARBA"/>
</dbReference>
<organism evidence="8 9">
    <name type="scientific">Marinagarivorans cellulosilyticus</name>
    <dbReference type="NCBI Taxonomy" id="2721545"/>
    <lineage>
        <taxon>Bacteria</taxon>
        <taxon>Pseudomonadati</taxon>
        <taxon>Pseudomonadota</taxon>
        <taxon>Gammaproteobacteria</taxon>
        <taxon>Cellvibrionales</taxon>
        <taxon>Cellvibrionaceae</taxon>
        <taxon>Marinagarivorans</taxon>
    </lineage>
</organism>
<gene>
    <name evidence="8" type="ORF">MARGE09_P2686</name>
</gene>
<dbReference type="InterPro" id="IPR012340">
    <property type="entry name" value="NA-bd_OB-fold"/>
</dbReference>
<feature type="active site" evidence="6">
    <location>
        <position position="356"/>
    </location>
</feature>
<feature type="domain" description="TRAM" evidence="7">
    <location>
        <begin position="20"/>
        <end position="79"/>
    </location>
</feature>
<evidence type="ECO:0000256" key="2">
    <source>
        <dbReference type="ARBA" id="ARBA00022679"/>
    </source>
</evidence>
<comment type="similarity">
    <text evidence="5">Belongs to the class I-like SAM-binding methyltransferase superfamily. RNA M5U methyltransferase family.</text>
</comment>
<feature type="binding site" evidence="5">
    <location>
        <position position="284"/>
    </location>
    <ligand>
        <name>S-adenosyl-L-methionine</name>
        <dbReference type="ChEBI" id="CHEBI:59789"/>
    </ligand>
</feature>
<dbReference type="EMBL" id="AP023086">
    <property type="protein sequence ID" value="BCD98485.1"/>
    <property type="molecule type" value="Genomic_DNA"/>
</dbReference>
<dbReference type="PROSITE" id="PS50926">
    <property type="entry name" value="TRAM"/>
    <property type="match status" value="1"/>
</dbReference>
<name>A0AAN1WIZ6_9GAMM</name>
<dbReference type="Gene3D" id="3.40.50.150">
    <property type="entry name" value="Vaccinia Virus protein VP39"/>
    <property type="match status" value="2"/>
</dbReference>
<evidence type="ECO:0000313" key="8">
    <source>
        <dbReference type="EMBL" id="BCD98485.1"/>
    </source>
</evidence>
<sequence length="404" mass="44386">MMYRNNPRALKGRKQQKATHPLEGQTFVGVVKDVAPNGSAVIEHASGVAVFVAGAWVGETVRVKIDQFKKRYAVGTLLEVINACAERVTSPCQHFNAEPSCGGCAWQFVDYGAQVAIKQLWVERRFGRFTDCIVAPVKGSEAVWHYRNRAEFKSDGKKVGFLAAQSNYLIDVISCPVLNESVDSHLQRLRATLPNQAWRSQNKKHSNMTLLAVDDDLELGVVTPNTRRPFKQANAGQNQVLKQWLSDVLANDNTGGKVLELFCGSGNFTKALCEMGYKEIVAAEVAEVAVKALSEQKLNGVSAVQANLFDAQALSQLCEQHLDAKTLVLDPPRDGLVCIEPLLKHQGIGRIAYISCDLHTCANDVEQFVSAGYTVEAIQPVDMFPHTPHVELCVLLQRKNEASS</sequence>